<dbReference type="Pfam" id="PF00805">
    <property type="entry name" value="Pentapeptide"/>
    <property type="match status" value="1"/>
</dbReference>
<dbReference type="InterPro" id="IPR001646">
    <property type="entry name" value="5peptide_repeat"/>
</dbReference>
<accession>A0A6G4R522</accession>
<dbReference type="EMBL" id="JAAKGT010000015">
    <property type="protein sequence ID" value="NGM52248.1"/>
    <property type="molecule type" value="Genomic_DNA"/>
</dbReference>
<comment type="caution">
    <text evidence="1">The sequence shown here is derived from an EMBL/GenBank/DDBJ whole genome shotgun (WGS) entry which is preliminary data.</text>
</comment>
<dbReference type="AlphaFoldDB" id="A0A6G4R522"/>
<organism evidence="1">
    <name type="scientific">Caulobacter sp. 602-2</name>
    <dbReference type="NCBI Taxonomy" id="2710887"/>
    <lineage>
        <taxon>Bacteria</taxon>
        <taxon>Pseudomonadati</taxon>
        <taxon>Pseudomonadota</taxon>
        <taxon>Alphaproteobacteria</taxon>
        <taxon>Caulobacterales</taxon>
        <taxon>Caulobacteraceae</taxon>
        <taxon>Caulobacter</taxon>
    </lineage>
</organism>
<dbReference type="SUPFAM" id="SSF141571">
    <property type="entry name" value="Pentapeptide repeat-like"/>
    <property type="match status" value="1"/>
</dbReference>
<protein>
    <submittedName>
        <fullName evidence="1">Pentapeptide repeat-containing protein</fullName>
    </submittedName>
</protein>
<proteinExistence type="predicted"/>
<evidence type="ECO:0000313" key="1">
    <source>
        <dbReference type="EMBL" id="NGM52248.1"/>
    </source>
</evidence>
<sequence>MDAQITESQLLARYGRGERVFSNLDIVADGSDALESAVLDGVEMRGCCLAVSLRGTSLRSSWMRCNLKTCDFTGADLTGADFRDAALCATTFKGAKMEGARFAGAFFHSYSLAEGETPDW</sequence>
<dbReference type="Gene3D" id="2.160.20.80">
    <property type="entry name" value="E3 ubiquitin-protein ligase SopA"/>
    <property type="match status" value="1"/>
</dbReference>
<gene>
    <name evidence="1" type="ORF">G5B46_21780</name>
</gene>
<reference evidence="1" key="1">
    <citation type="submission" date="2020-02" db="EMBL/GenBank/DDBJ databases">
        <authorList>
            <person name="Gao J."/>
            <person name="Sun J."/>
        </authorList>
    </citation>
    <scope>NUCLEOTIDE SEQUENCE</scope>
    <source>
        <strain evidence="1">602-2</strain>
    </source>
</reference>
<dbReference type="RefSeq" id="WP_165262419.1">
    <property type="nucleotide sequence ID" value="NZ_JAAKGT010000015.1"/>
</dbReference>
<name>A0A6G4R522_9CAUL</name>